<name>A0ABD6FF93_9PSEU</name>
<dbReference type="GO" id="GO:0006355">
    <property type="term" value="P:regulation of DNA-templated transcription"/>
    <property type="evidence" value="ECO:0007669"/>
    <property type="project" value="UniProtKB-ARBA"/>
</dbReference>
<reference evidence="6 7" key="1">
    <citation type="journal article" date="2021" name="BMC Genomics">
        <title>Genome-resolved metagenome and metatranscriptome analyses of thermophilic composting reveal key bacterial players and their metabolic interactions.</title>
        <authorList>
            <person name="Braga L.P.P."/>
            <person name="Pereira R.V."/>
            <person name="Martins L.F."/>
            <person name="Moura L.M.S."/>
            <person name="Sanchez F.B."/>
            <person name="Patane J.S.L."/>
            <person name="da Silva A.M."/>
            <person name="Setubal J.C."/>
        </authorList>
    </citation>
    <scope>NUCLEOTIDE SEQUENCE [LARGE SCALE GENOMIC DNA]</scope>
    <source>
        <strain evidence="6">ZC4RG45</strain>
    </source>
</reference>
<dbReference type="InterPro" id="IPR050109">
    <property type="entry name" value="HTH-type_TetR-like_transc_reg"/>
</dbReference>
<dbReference type="Gene3D" id="1.10.10.60">
    <property type="entry name" value="Homeodomain-like"/>
    <property type="match status" value="1"/>
</dbReference>
<organism evidence="6 7">
    <name type="scientific">Thermocrispum agreste</name>
    <dbReference type="NCBI Taxonomy" id="37925"/>
    <lineage>
        <taxon>Bacteria</taxon>
        <taxon>Bacillati</taxon>
        <taxon>Actinomycetota</taxon>
        <taxon>Actinomycetes</taxon>
        <taxon>Pseudonocardiales</taxon>
        <taxon>Pseudonocardiaceae</taxon>
        <taxon>Thermocrispum</taxon>
    </lineage>
</organism>
<sequence length="196" mass="21803">VLHIMSRCNAVRRSTEDVILDAAAELIQHTGGARVNIAEIARRAGVSRPTIYRRWPDVRAIVAALLTREVQAIARAVVPAGQDREALVAGVVEIAERVRDHPVLGLLLRTDPEVYRRYFVERLGTSQRGLLRELQSRLAAAQADGTVRDGDPEQMAAMVLLIAETTVQSYRTVTALVPEDAWRRELTHVLNRYLAP</sequence>
<gene>
    <name evidence="6" type="ORF">DIU77_010785</name>
</gene>
<accession>A0ABD6FF93</accession>
<dbReference type="InterPro" id="IPR001647">
    <property type="entry name" value="HTH_TetR"/>
</dbReference>
<keyword evidence="2 4" id="KW-0238">DNA-binding</keyword>
<evidence type="ECO:0000313" key="7">
    <source>
        <dbReference type="Proteomes" id="UP000249324"/>
    </source>
</evidence>
<dbReference type="PANTHER" id="PTHR30055:SF238">
    <property type="entry name" value="MYCOFACTOCIN BIOSYNTHESIS TRANSCRIPTIONAL REGULATOR MFTR-RELATED"/>
    <property type="match status" value="1"/>
</dbReference>
<keyword evidence="3" id="KW-0804">Transcription</keyword>
<dbReference type="Pfam" id="PF00440">
    <property type="entry name" value="TetR_N"/>
    <property type="match status" value="1"/>
</dbReference>
<evidence type="ECO:0000256" key="3">
    <source>
        <dbReference type="ARBA" id="ARBA00023163"/>
    </source>
</evidence>
<evidence type="ECO:0000256" key="1">
    <source>
        <dbReference type="ARBA" id="ARBA00023015"/>
    </source>
</evidence>
<dbReference type="Proteomes" id="UP000249324">
    <property type="component" value="Unassembled WGS sequence"/>
</dbReference>
<dbReference type="EMBL" id="QGUI02000123">
    <property type="protein sequence ID" value="MFO7192715.1"/>
    <property type="molecule type" value="Genomic_DNA"/>
</dbReference>
<evidence type="ECO:0000259" key="5">
    <source>
        <dbReference type="PROSITE" id="PS50977"/>
    </source>
</evidence>
<dbReference type="PRINTS" id="PR00455">
    <property type="entry name" value="HTHTETR"/>
</dbReference>
<feature type="domain" description="HTH tetR-type" evidence="5">
    <location>
        <begin position="13"/>
        <end position="73"/>
    </location>
</feature>
<dbReference type="AlphaFoldDB" id="A0ABD6FF93"/>
<evidence type="ECO:0000256" key="2">
    <source>
        <dbReference type="ARBA" id="ARBA00023125"/>
    </source>
</evidence>
<proteinExistence type="predicted"/>
<dbReference type="InterPro" id="IPR036271">
    <property type="entry name" value="Tet_transcr_reg_TetR-rel_C_sf"/>
</dbReference>
<dbReference type="PROSITE" id="PS50977">
    <property type="entry name" value="HTH_TETR_2"/>
    <property type="match status" value="1"/>
</dbReference>
<comment type="caution">
    <text evidence="6">The sequence shown here is derived from an EMBL/GenBank/DDBJ whole genome shotgun (WGS) entry which is preliminary data.</text>
</comment>
<dbReference type="InterPro" id="IPR009057">
    <property type="entry name" value="Homeodomain-like_sf"/>
</dbReference>
<evidence type="ECO:0000256" key="4">
    <source>
        <dbReference type="PROSITE-ProRule" id="PRU00335"/>
    </source>
</evidence>
<dbReference type="SUPFAM" id="SSF46689">
    <property type="entry name" value="Homeodomain-like"/>
    <property type="match status" value="1"/>
</dbReference>
<dbReference type="PANTHER" id="PTHR30055">
    <property type="entry name" value="HTH-TYPE TRANSCRIPTIONAL REGULATOR RUTR"/>
    <property type="match status" value="1"/>
</dbReference>
<dbReference type="Gene3D" id="1.10.357.10">
    <property type="entry name" value="Tetracycline Repressor, domain 2"/>
    <property type="match status" value="1"/>
</dbReference>
<dbReference type="GO" id="GO:0003677">
    <property type="term" value="F:DNA binding"/>
    <property type="evidence" value="ECO:0007669"/>
    <property type="project" value="UniProtKB-UniRule"/>
</dbReference>
<protein>
    <submittedName>
        <fullName evidence="6">Helix-turn-helix domain-containing protein</fullName>
    </submittedName>
</protein>
<evidence type="ECO:0000313" key="6">
    <source>
        <dbReference type="EMBL" id="MFO7192715.1"/>
    </source>
</evidence>
<keyword evidence="1" id="KW-0805">Transcription regulation</keyword>
<feature type="non-terminal residue" evidence="6">
    <location>
        <position position="1"/>
    </location>
</feature>
<feature type="DNA-binding region" description="H-T-H motif" evidence="4">
    <location>
        <begin position="36"/>
        <end position="55"/>
    </location>
</feature>
<dbReference type="SUPFAM" id="SSF48498">
    <property type="entry name" value="Tetracyclin repressor-like, C-terminal domain"/>
    <property type="match status" value="1"/>
</dbReference>